<protein>
    <submittedName>
        <fullName evidence="1">Uncharacterized protein</fullName>
    </submittedName>
</protein>
<proteinExistence type="predicted"/>
<name>A0ACC1Q2K4_9APHY</name>
<organism evidence="1 2">
    <name type="scientific">Trametes sanguinea</name>
    <dbReference type="NCBI Taxonomy" id="158606"/>
    <lineage>
        <taxon>Eukaryota</taxon>
        <taxon>Fungi</taxon>
        <taxon>Dikarya</taxon>
        <taxon>Basidiomycota</taxon>
        <taxon>Agaricomycotina</taxon>
        <taxon>Agaricomycetes</taxon>
        <taxon>Polyporales</taxon>
        <taxon>Polyporaceae</taxon>
        <taxon>Trametes</taxon>
    </lineage>
</organism>
<reference evidence="1" key="1">
    <citation type="submission" date="2022-08" db="EMBL/GenBank/DDBJ databases">
        <title>Genome Sequence of Pycnoporus sanguineus.</title>
        <authorList>
            <person name="Buettner E."/>
        </authorList>
    </citation>
    <scope>NUCLEOTIDE SEQUENCE</scope>
    <source>
        <strain evidence="1">CG-C14</strain>
    </source>
</reference>
<gene>
    <name evidence="1" type="ORF">NUW54_g3893</name>
</gene>
<dbReference type="Proteomes" id="UP001144978">
    <property type="component" value="Unassembled WGS sequence"/>
</dbReference>
<evidence type="ECO:0000313" key="2">
    <source>
        <dbReference type="Proteomes" id="UP001144978"/>
    </source>
</evidence>
<keyword evidence="2" id="KW-1185">Reference proteome</keyword>
<comment type="caution">
    <text evidence="1">The sequence shown here is derived from an EMBL/GenBank/DDBJ whole genome shotgun (WGS) entry which is preliminary data.</text>
</comment>
<accession>A0ACC1Q2K4</accession>
<evidence type="ECO:0000313" key="1">
    <source>
        <dbReference type="EMBL" id="KAJ3006555.1"/>
    </source>
</evidence>
<sequence length="262" mass="28967">MLHYDFEHHAYVVLSSPAFQQIAPLVFLILVPTLVLALNSYRRSIAATILMVFESLAVIFPWNWADGSSSSGSSRTKLKRKHGRTRDDQVARTGSQESPPDSSYDASSEDGYYPGLVNISGTYCFMNSTLQAMASLSYLQPQLEEIHAKAEALDVPTPVIDSLRDLVRILNTPTSSARAIRPVEIISALSNHNSGKHNSLFSSREHQDAQELFQLLSECIKSEAIAVAKESRRDEAFGTYTCGAKDAETQRRRIALLSICVT</sequence>
<dbReference type="EMBL" id="JANSHE010000846">
    <property type="protein sequence ID" value="KAJ3006555.1"/>
    <property type="molecule type" value="Genomic_DNA"/>
</dbReference>